<dbReference type="Proteomes" id="UP000230407">
    <property type="component" value="Unassembled WGS sequence"/>
</dbReference>
<comment type="caution">
    <text evidence="1">The sequence shown here is derived from an EMBL/GenBank/DDBJ whole genome shotgun (WGS) entry which is preliminary data.</text>
</comment>
<keyword evidence="1" id="KW-0238">DNA-binding</keyword>
<dbReference type="NCBIfam" id="NF047541">
    <property type="entry name" value="telomere_Tpg"/>
    <property type="match status" value="1"/>
</dbReference>
<dbReference type="AlphaFoldDB" id="A0A2M8M1R0"/>
<dbReference type="GO" id="GO:0003677">
    <property type="term" value="F:DNA binding"/>
    <property type="evidence" value="ECO:0007669"/>
    <property type="project" value="UniProtKB-KW"/>
</dbReference>
<evidence type="ECO:0000313" key="2">
    <source>
        <dbReference type="Proteomes" id="UP000230407"/>
    </source>
</evidence>
<keyword evidence="2" id="KW-1185">Reference proteome</keyword>
<dbReference type="InterPro" id="IPR058118">
    <property type="entry name" value="Tpg"/>
</dbReference>
<dbReference type="EMBL" id="PGGW01000033">
    <property type="protein sequence ID" value="PJE98136.1"/>
    <property type="molecule type" value="Genomic_DNA"/>
</dbReference>
<gene>
    <name evidence="1" type="ORF">CUT44_08760</name>
</gene>
<sequence>MPTALDTLNALTETVRADLAAQARHTLPARLSTPRAQMAYLHRRLGHSTRAAAALLGVHPETVRRYLKGLRKHPPAAFAARLEQQVRARYRPRTTRRQADEAMTATGLRVHVTATFGFAGPTGSSDDPRERQLHADLTSAGTRALLAARDAADEDAALAVIARAIAEDYFQFRDSAMDATINDLVHIGFER</sequence>
<accession>A0A2M8M1R0</accession>
<protein>
    <submittedName>
        <fullName evidence="1">DNA-binding protein</fullName>
    </submittedName>
</protein>
<reference evidence="1 2" key="1">
    <citation type="submission" date="2017-11" db="EMBL/GenBank/DDBJ databases">
        <title>Streptomyces carmine sp. nov., a novel actinomycete isolated from Sophora alopecuroides in Xinjiang, China.</title>
        <authorList>
            <person name="Wang Y."/>
            <person name="Luo X."/>
            <person name="Wan C."/>
            <person name="Zhang L."/>
        </authorList>
    </citation>
    <scope>NUCLEOTIDE SEQUENCE [LARGE SCALE GENOMIC DNA]</scope>
    <source>
        <strain evidence="1 2">TRM SA0054</strain>
    </source>
</reference>
<dbReference type="RefSeq" id="WP_100201608.1">
    <property type="nucleotide sequence ID" value="NZ_PGGW01000033.1"/>
</dbReference>
<proteinExistence type="predicted"/>
<name>A0A2M8M1R0_9ACTN</name>
<dbReference type="Pfam" id="PF13384">
    <property type="entry name" value="HTH_23"/>
    <property type="match status" value="1"/>
</dbReference>
<evidence type="ECO:0000313" key="1">
    <source>
        <dbReference type="EMBL" id="PJE98136.1"/>
    </source>
</evidence>
<organism evidence="1 2">
    <name type="scientific">Streptomyces carminius</name>
    <dbReference type="NCBI Taxonomy" id="2665496"/>
    <lineage>
        <taxon>Bacteria</taxon>
        <taxon>Bacillati</taxon>
        <taxon>Actinomycetota</taxon>
        <taxon>Actinomycetes</taxon>
        <taxon>Kitasatosporales</taxon>
        <taxon>Streptomycetaceae</taxon>
        <taxon>Streptomyces</taxon>
    </lineage>
</organism>